<protein>
    <submittedName>
        <fullName evidence="2">Outer membrane protein assembly factor BamD</fullName>
    </submittedName>
</protein>
<feature type="signal peptide" evidence="1">
    <location>
        <begin position="1"/>
        <end position="26"/>
    </location>
</feature>
<dbReference type="Gene3D" id="1.25.40.10">
    <property type="entry name" value="Tetratricopeptide repeat domain"/>
    <property type="match status" value="2"/>
</dbReference>
<feature type="chain" id="PRO_5022842768" evidence="1">
    <location>
        <begin position="27"/>
        <end position="353"/>
    </location>
</feature>
<name>A0A5C5X9M7_9PLAN</name>
<sequence length="353" mass="38391" precursor="true">MRVDRSILMLLMASLAGICLTTNAMAIDIITRKSQENRISGEVTSISKTAIKVKQQTGAEVEIPANDIELIEWDAAPATLKAALGQEANGNYDAAISSLQTVLDGLPVTATNVRTDTQFFIARALAKAALADSARMPEAVARMKAFTDGNITSFRYYEAMDYLGRLYLATNDYTQAEAAFTSLENSPFDDWKLSAQSSKARVMLAQNQVDQALSAFDAVLKAPAKDESSKQRQLEAKLGKAKCLNIKNQYDQALKLLADVISNAQESDSRLQGEAQVLRGTALLGQGKTQEAILAYLLVDILFSGQQDYHAEALYNLAKLWPAVGQPGRAEEARASLETNYPNSPWTKKLSGV</sequence>
<gene>
    <name evidence="2" type="primary">bamD_1</name>
    <name evidence="2" type="ORF">Pan54_05680</name>
</gene>
<dbReference type="RefSeq" id="WP_165441551.1">
    <property type="nucleotide sequence ID" value="NZ_SJPG01000001.1"/>
</dbReference>
<evidence type="ECO:0000313" key="3">
    <source>
        <dbReference type="Proteomes" id="UP000316095"/>
    </source>
</evidence>
<dbReference type="Pfam" id="PF13174">
    <property type="entry name" value="TPR_6"/>
    <property type="match status" value="1"/>
</dbReference>
<dbReference type="EMBL" id="SJPG01000001">
    <property type="protein sequence ID" value="TWT59857.1"/>
    <property type="molecule type" value="Genomic_DNA"/>
</dbReference>
<dbReference type="SUPFAM" id="SSF48452">
    <property type="entry name" value="TPR-like"/>
    <property type="match status" value="1"/>
</dbReference>
<keyword evidence="1" id="KW-0732">Signal</keyword>
<dbReference type="Proteomes" id="UP000316095">
    <property type="component" value="Unassembled WGS sequence"/>
</dbReference>
<reference evidence="2 3" key="1">
    <citation type="submission" date="2019-02" db="EMBL/GenBank/DDBJ databases">
        <title>Deep-cultivation of Planctomycetes and their phenomic and genomic characterization uncovers novel biology.</title>
        <authorList>
            <person name="Wiegand S."/>
            <person name="Jogler M."/>
            <person name="Boedeker C."/>
            <person name="Pinto D."/>
            <person name="Vollmers J."/>
            <person name="Rivas-Marin E."/>
            <person name="Kohn T."/>
            <person name="Peeters S.H."/>
            <person name="Heuer A."/>
            <person name="Rast P."/>
            <person name="Oberbeckmann S."/>
            <person name="Bunk B."/>
            <person name="Jeske O."/>
            <person name="Meyerdierks A."/>
            <person name="Storesund J.E."/>
            <person name="Kallscheuer N."/>
            <person name="Luecker S."/>
            <person name="Lage O.M."/>
            <person name="Pohl T."/>
            <person name="Merkel B.J."/>
            <person name="Hornburger P."/>
            <person name="Mueller R.-W."/>
            <person name="Bruemmer F."/>
            <person name="Labrenz M."/>
            <person name="Spormann A.M."/>
            <person name="Op Den Camp H."/>
            <person name="Overmann J."/>
            <person name="Amann R."/>
            <person name="Jetten M.S.M."/>
            <person name="Mascher T."/>
            <person name="Medema M.H."/>
            <person name="Devos D.P."/>
            <person name="Kaster A.-K."/>
            <person name="Ovreas L."/>
            <person name="Rohde M."/>
            <person name="Galperin M.Y."/>
            <person name="Jogler C."/>
        </authorList>
    </citation>
    <scope>NUCLEOTIDE SEQUENCE [LARGE SCALE GENOMIC DNA]</scope>
    <source>
        <strain evidence="2 3">Pan54</strain>
    </source>
</reference>
<organism evidence="2 3">
    <name type="scientific">Rubinisphaera italica</name>
    <dbReference type="NCBI Taxonomy" id="2527969"/>
    <lineage>
        <taxon>Bacteria</taxon>
        <taxon>Pseudomonadati</taxon>
        <taxon>Planctomycetota</taxon>
        <taxon>Planctomycetia</taxon>
        <taxon>Planctomycetales</taxon>
        <taxon>Planctomycetaceae</taxon>
        <taxon>Rubinisphaera</taxon>
    </lineage>
</organism>
<evidence type="ECO:0000256" key="1">
    <source>
        <dbReference type="SAM" id="SignalP"/>
    </source>
</evidence>
<proteinExistence type="predicted"/>
<dbReference type="AlphaFoldDB" id="A0A5C5X9M7"/>
<keyword evidence="3" id="KW-1185">Reference proteome</keyword>
<dbReference type="InterPro" id="IPR019734">
    <property type="entry name" value="TPR_rpt"/>
</dbReference>
<accession>A0A5C5X9M7</accession>
<evidence type="ECO:0000313" key="2">
    <source>
        <dbReference type="EMBL" id="TWT59857.1"/>
    </source>
</evidence>
<dbReference type="InterPro" id="IPR011990">
    <property type="entry name" value="TPR-like_helical_dom_sf"/>
</dbReference>
<dbReference type="Pfam" id="PF13432">
    <property type="entry name" value="TPR_16"/>
    <property type="match status" value="1"/>
</dbReference>
<comment type="caution">
    <text evidence="2">The sequence shown here is derived from an EMBL/GenBank/DDBJ whole genome shotgun (WGS) entry which is preliminary data.</text>
</comment>